<evidence type="ECO:0000313" key="1">
    <source>
        <dbReference type="EMBL" id="QLH49105.1"/>
    </source>
</evidence>
<dbReference type="InterPro" id="IPR009057">
    <property type="entry name" value="Homeodomain-like_sf"/>
</dbReference>
<proteinExistence type="predicted"/>
<dbReference type="KEGG" id="acog:HWD57_04415"/>
<protein>
    <submittedName>
        <fullName evidence="1">Helix-turn-helix domain-containing protein</fullName>
    </submittedName>
</protein>
<dbReference type="Proteomes" id="UP000509684">
    <property type="component" value="Chromosome"/>
</dbReference>
<organism evidence="1 2">
    <name type="scientific">Candidatus Accumulibacter cognatus</name>
    <dbReference type="NCBI Taxonomy" id="2954383"/>
    <lineage>
        <taxon>Bacteria</taxon>
        <taxon>Pseudomonadati</taxon>
        <taxon>Pseudomonadota</taxon>
        <taxon>Betaproteobacteria</taxon>
        <taxon>Candidatus Accumulibacter</taxon>
    </lineage>
</organism>
<dbReference type="EMBL" id="CP058708">
    <property type="protein sequence ID" value="QLH49105.1"/>
    <property type="molecule type" value="Genomic_DNA"/>
</dbReference>
<evidence type="ECO:0000313" key="2">
    <source>
        <dbReference type="Proteomes" id="UP000509684"/>
    </source>
</evidence>
<name>A0A7D5SI55_9PROT</name>
<reference evidence="1 2" key="1">
    <citation type="journal article" date="2019" name="Microbiome">
        <title>Annotated bacterial chromosomes from frame-shift-corrected long-read metagenomic data.</title>
        <authorList>
            <person name="Arumugam K."/>
            <person name="Bagci C."/>
            <person name="Bessarab I."/>
            <person name="Beier S."/>
            <person name="Buchfink B."/>
            <person name="Gorska A."/>
            <person name="Qiu G."/>
            <person name="Huson D.H."/>
            <person name="Williams R.B.H."/>
        </authorList>
    </citation>
    <scope>NUCLEOTIDE SEQUENCE [LARGE SCALE GENOMIC DNA]</scope>
    <source>
        <strain evidence="1">SSA1</strain>
    </source>
</reference>
<sequence>MACHRDAWLVRGFAGLRDLPRSGAPRKLSETLRQVLCAWAQDEAYTAPQLRSRLSEEQGVQVSVWLVQSALKEQGYVWKRTRHSLKNETKPNFGEPRQK</sequence>
<dbReference type="AlphaFoldDB" id="A0A7D5SI55"/>
<gene>
    <name evidence="1" type="ORF">HWD57_04415</name>
</gene>
<dbReference type="Pfam" id="PF13565">
    <property type="entry name" value="HTH_32"/>
    <property type="match status" value="1"/>
</dbReference>
<dbReference type="SUPFAM" id="SSF46689">
    <property type="entry name" value="Homeodomain-like"/>
    <property type="match status" value="1"/>
</dbReference>
<accession>A0A7D5SI55</accession>